<feature type="domain" description="Carbohydrate kinase PfkB" evidence="3">
    <location>
        <begin position="9"/>
        <end position="282"/>
    </location>
</feature>
<reference evidence="6 7" key="1">
    <citation type="submission" date="2015-11" db="EMBL/GenBank/DDBJ databases">
        <title>The genome of Candidatus Endoriftia persephone in Ridgeia piscesae and population structure of the North Eastern Pacific vestimentiferan symbionts.</title>
        <authorList>
            <person name="Perez M."/>
            <person name="Juniper K.S."/>
        </authorList>
    </citation>
    <scope>NUCLEOTIDE SEQUENCE [LARGE SCALE GENOMIC DNA]</scope>
    <source>
        <strain evidence="5">Ind10</strain>
        <strain evidence="4">Ind11</strain>
    </source>
</reference>
<comment type="caution">
    <text evidence="5">The sequence shown here is derived from an EMBL/GenBank/DDBJ whole genome shotgun (WGS) entry which is preliminary data.</text>
</comment>
<dbReference type="Gene3D" id="3.40.1190.20">
    <property type="match status" value="1"/>
</dbReference>
<dbReference type="STRING" id="54398.Ga0074115_10352"/>
<dbReference type="PANTHER" id="PTHR42774:SF3">
    <property type="entry name" value="KETOHEXOKINASE"/>
    <property type="match status" value="1"/>
</dbReference>
<dbReference type="InterPro" id="IPR002173">
    <property type="entry name" value="Carboh/pur_kinase_PfkB_CS"/>
</dbReference>
<evidence type="ECO:0000313" key="6">
    <source>
        <dbReference type="Proteomes" id="UP000051276"/>
    </source>
</evidence>
<dbReference type="PROSITE" id="PS00584">
    <property type="entry name" value="PFKB_KINASES_2"/>
    <property type="match status" value="1"/>
</dbReference>
<accession>A0A0T5Z2T2</accession>
<evidence type="ECO:0000313" key="4">
    <source>
        <dbReference type="EMBL" id="KRT54155.1"/>
    </source>
</evidence>
<dbReference type="SUPFAM" id="SSF53613">
    <property type="entry name" value="Ribokinase-like"/>
    <property type="match status" value="1"/>
</dbReference>
<keyword evidence="2 5" id="KW-0418">Kinase</keyword>
<evidence type="ECO:0000256" key="2">
    <source>
        <dbReference type="ARBA" id="ARBA00022777"/>
    </source>
</evidence>
<evidence type="ECO:0000313" key="5">
    <source>
        <dbReference type="EMBL" id="KRT56993.1"/>
    </source>
</evidence>
<dbReference type="Pfam" id="PF00294">
    <property type="entry name" value="PfkB"/>
    <property type="match status" value="1"/>
</dbReference>
<dbReference type="InterPro" id="IPR029056">
    <property type="entry name" value="Ribokinase-like"/>
</dbReference>
<organism evidence="5 6">
    <name type="scientific">endosymbiont of Ridgeia piscesae</name>
    <dbReference type="NCBI Taxonomy" id="54398"/>
    <lineage>
        <taxon>Bacteria</taxon>
        <taxon>Pseudomonadati</taxon>
        <taxon>Pseudomonadota</taxon>
        <taxon>Gammaproteobacteria</taxon>
        <taxon>sulfur-oxidizing symbionts</taxon>
    </lineage>
</organism>
<sequence length="294" mass="31766">MRVLGVGVATLDIINTVDHYPNEDDEMRALSQRIARGGNAANTLVVLSQLGHRCDWAGSIADEPDSRHILEDLARYAVGCSHITRQSGGKVPTSYVTLSAVTGSRTIVHHRDLEEFSAADFAGIDLDGYNWVHFEGRNCAEVEQMMKRLKRSNPALPCSLEIEKPREGMDRLLGLPDLLIFSRAFARVSGYTGAEALFAEMRPLNAKATFFCAWGSGGGYTQLAAGKILHSPAHHPPRVVDTLGAGDVFNAAVIDGQMRGLSAESVLQRALRLAGEKCGRVGFDGLRGVLDSHG</sequence>
<dbReference type="EMBL" id="LMXI01000618">
    <property type="protein sequence ID" value="KRT56993.1"/>
    <property type="molecule type" value="Genomic_DNA"/>
</dbReference>
<dbReference type="AlphaFoldDB" id="A0A0T5Z2T2"/>
<dbReference type="OrthoDB" id="9813569at2"/>
<dbReference type="EMBL" id="LDXT01000093">
    <property type="protein sequence ID" value="KRT54155.1"/>
    <property type="molecule type" value="Genomic_DNA"/>
</dbReference>
<proteinExistence type="predicted"/>
<dbReference type="Proteomes" id="UP000051634">
    <property type="component" value="Unassembled WGS sequence"/>
</dbReference>
<protein>
    <submittedName>
        <fullName evidence="5">Ketohexokinase</fullName>
    </submittedName>
</protein>
<dbReference type="PATRIC" id="fig|54398.3.peg.657"/>
<gene>
    <name evidence="4" type="ORF">Ga0074115_10352</name>
    <name evidence="5" type="ORF">Ga0076813_10764</name>
</gene>
<dbReference type="GO" id="GO:0016301">
    <property type="term" value="F:kinase activity"/>
    <property type="evidence" value="ECO:0007669"/>
    <property type="project" value="UniProtKB-KW"/>
</dbReference>
<dbReference type="Proteomes" id="UP000051276">
    <property type="component" value="Unassembled WGS sequence"/>
</dbReference>
<name>A0A0T5Z2T2_9GAMM</name>
<evidence type="ECO:0000313" key="7">
    <source>
        <dbReference type="Proteomes" id="UP000051634"/>
    </source>
</evidence>
<dbReference type="RefSeq" id="WP_057955610.1">
    <property type="nucleotide sequence ID" value="NZ_KQ556886.1"/>
</dbReference>
<dbReference type="InterPro" id="IPR011611">
    <property type="entry name" value="PfkB_dom"/>
</dbReference>
<dbReference type="InterPro" id="IPR052562">
    <property type="entry name" value="Ketohexokinase-related"/>
</dbReference>
<evidence type="ECO:0000259" key="3">
    <source>
        <dbReference type="Pfam" id="PF00294"/>
    </source>
</evidence>
<keyword evidence="7" id="KW-1185">Reference proteome</keyword>
<dbReference type="PANTHER" id="PTHR42774">
    <property type="entry name" value="PHOSPHOTRANSFERASE SYSTEM TRANSPORT PROTEIN"/>
    <property type="match status" value="1"/>
</dbReference>
<keyword evidence="1" id="KW-0808">Transferase</keyword>
<evidence type="ECO:0000256" key="1">
    <source>
        <dbReference type="ARBA" id="ARBA00022679"/>
    </source>
</evidence>